<name>A0AAD9A563_9PEZI</name>
<keyword evidence="3" id="KW-1185">Reference proteome</keyword>
<reference evidence="2" key="1">
    <citation type="submission" date="2023-01" db="EMBL/GenBank/DDBJ databases">
        <title>Colletotrichum chrysophilum M932 genome sequence.</title>
        <authorList>
            <person name="Baroncelli R."/>
        </authorList>
    </citation>
    <scope>NUCLEOTIDE SEQUENCE</scope>
    <source>
        <strain evidence="2">M932</strain>
    </source>
</reference>
<organism evidence="2 3">
    <name type="scientific">Colletotrichum chrysophilum</name>
    <dbReference type="NCBI Taxonomy" id="1836956"/>
    <lineage>
        <taxon>Eukaryota</taxon>
        <taxon>Fungi</taxon>
        <taxon>Dikarya</taxon>
        <taxon>Ascomycota</taxon>
        <taxon>Pezizomycotina</taxon>
        <taxon>Sordariomycetes</taxon>
        <taxon>Hypocreomycetidae</taxon>
        <taxon>Glomerellales</taxon>
        <taxon>Glomerellaceae</taxon>
        <taxon>Colletotrichum</taxon>
        <taxon>Colletotrichum gloeosporioides species complex</taxon>
    </lineage>
</organism>
<protein>
    <submittedName>
        <fullName evidence="2">Uncharacterized protein</fullName>
    </submittedName>
</protein>
<sequence length="179" mass="19187">MLVGHSPFSGRSRPANAMVAVSITSHEAGDARDGRDGGWRLPSMPGKKTQLTGTSTAQAQTRRCRCWWSHLGKKAPASGTFHAHLNTSDWPICPVPLVLCGWRAHSLQSYAFHTHSALPTPPFKHPGCHYETLRWTNKPTQNFSGPAKPATAAACQSSSAPLNCQDDPSKAYGEATAAA</sequence>
<dbReference type="Proteomes" id="UP001243330">
    <property type="component" value="Unassembled WGS sequence"/>
</dbReference>
<dbReference type="AlphaFoldDB" id="A0AAD9A563"/>
<feature type="compositionally biased region" description="Basic and acidic residues" evidence="1">
    <location>
        <begin position="27"/>
        <end position="38"/>
    </location>
</feature>
<dbReference type="EMBL" id="JAQOWY010000696">
    <property type="protein sequence ID" value="KAK1839269.1"/>
    <property type="molecule type" value="Genomic_DNA"/>
</dbReference>
<evidence type="ECO:0000313" key="3">
    <source>
        <dbReference type="Proteomes" id="UP001243330"/>
    </source>
</evidence>
<accession>A0AAD9A563</accession>
<evidence type="ECO:0000313" key="2">
    <source>
        <dbReference type="EMBL" id="KAK1839269.1"/>
    </source>
</evidence>
<gene>
    <name evidence="2" type="ORF">CCHR01_18110</name>
</gene>
<feature type="region of interest" description="Disordered" evidence="1">
    <location>
        <begin position="159"/>
        <end position="179"/>
    </location>
</feature>
<proteinExistence type="predicted"/>
<evidence type="ECO:0000256" key="1">
    <source>
        <dbReference type="SAM" id="MobiDB-lite"/>
    </source>
</evidence>
<feature type="region of interest" description="Disordered" evidence="1">
    <location>
        <begin position="27"/>
        <end position="57"/>
    </location>
</feature>
<comment type="caution">
    <text evidence="2">The sequence shown here is derived from an EMBL/GenBank/DDBJ whole genome shotgun (WGS) entry which is preliminary data.</text>
</comment>